<evidence type="ECO:0000259" key="3">
    <source>
        <dbReference type="Pfam" id="PF13949"/>
    </source>
</evidence>
<dbReference type="SUPFAM" id="SSF52317">
    <property type="entry name" value="Class I glutamine amidotransferase-like"/>
    <property type="match status" value="1"/>
</dbReference>
<reference evidence="4 5" key="1">
    <citation type="submission" date="2021-11" db="EMBL/GenBank/DDBJ databases">
        <authorList>
            <person name="Islam A."/>
            <person name="Islam S."/>
            <person name="Flora M.S."/>
            <person name="Rahman M."/>
            <person name="Ziaur R.M."/>
            <person name="Epstein J.H."/>
            <person name="Hassan M."/>
            <person name="Klassen M."/>
            <person name="Woodard K."/>
            <person name="Webb A."/>
            <person name="Webby R.J."/>
            <person name="El Zowalaty M.E."/>
        </authorList>
    </citation>
    <scope>NUCLEOTIDE SEQUENCE [LARGE SCALE GENOMIC DNA]</scope>
    <source>
        <strain evidence="4">Pf1</strain>
    </source>
</reference>
<dbReference type="PANTHER" id="PTHR48094">
    <property type="entry name" value="PROTEIN/NUCLEIC ACID DEGLYCASE DJ-1-RELATED"/>
    <property type="match status" value="1"/>
</dbReference>
<organism evidence="4 5">
    <name type="scientific">Peronospora farinosa</name>
    <dbReference type="NCBI Taxonomy" id="134698"/>
    <lineage>
        <taxon>Eukaryota</taxon>
        <taxon>Sar</taxon>
        <taxon>Stramenopiles</taxon>
        <taxon>Oomycota</taxon>
        <taxon>Peronosporomycetes</taxon>
        <taxon>Peronosporales</taxon>
        <taxon>Peronosporaceae</taxon>
        <taxon>Peronospora</taxon>
    </lineage>
</organism>
<dbReference type="InterPro" id="IPR029062">
    <property type="entry name" value="Class_I_gatase-like"/>
</dbReference>
<dbReference type="InterPro" id="IPR002818">
    <property type="entry name" value="DJ-1/PfpI"/>
</dbReference>
<evidence type="ECO:0000259" key="2">
    <source>
        <dbReference type="Pfam" id="PF01965"/>
    </source>
</evidence>
<feature type="domain" description="ALIX V-shaped" evidence="3">
    <location>
        <begin position="188"/>
        <end position="442"/>
    </location>
</feature>
<dbReference type="InterPro" id="IPR050325">
    <property type="entry name" value="Prot/Nucl_acid_deglycase"/>
</dbReference>
<sequence length="473" mass="53243">MTTALIPIADGSEEIEAITLADVLTRGGVQVTLATVGNKPQNIVTMSRGVKVQGDVAIEECTGKNFDLVVCPGGMPGAEHLRDSKEVVALLQKQKEDNKLYGAICAAPAVVLHTHGLLPSGPATSYPSFESKMTGVDYKHENVVVNGKCVTSQGPGTAMAMGVKLVELLCGHEKAQSVAQGLLNTLQEKKLHLIKSRLNQEQVEDDVCRQNYGDKKWARPLSSSFNRKFRADMYRCFSLVREAKTSDRTARDKLNENQEKSEALSRDKASLDHELPELQQNNFSCKEEIACVSSLFSHLERHVQEKHHVLYDFRHSYNNFDALPELLSGKNAGAVFTDTAFEAEKQSLCDEFERRISSICKLERYMLQEIVKANARFEAKKEISHVLRERQTFLQYLNDGADVFEQLHSHVEEKKKFYDELSTRIAQLHQTVEDHCSAREFEKRELEMNLAADEEMRQHEAEDAALAQKMMEI</sequence>
<dbReference type="CDD" id="cd03135">
    <property type="entry name" value="GATase1_DJ-1"/>
    <property type="match status" value="1"/>
</dbReference>
<evidence type="ECO:0008006" key="6">
    <source>
        <dbReference type="Google" id="ProtNLM"/>
    </source>
</evidence>
<gene>
    <name evidence="4" type="ORF">PFR001_LOCUS4903</name>
</gene>
<protein>
    <recommendedName>
        <fullName evidence="6">DJ-1/PfpI domain-containing protein</fullName>
    </recommendedName>
</protein>
<keyword evidence="5" id="KW-1185">Reference proteome</keyword>
<comment type="caution">
    <text evidence="4">The sequence shown here is derived from an EMBL/GenBank/DDBJ whole genome shotgun (WGS) entry which is preliminary data.</text>
</comment>
<dbReference type="InterPro" id="IPR006287">
    <property type="entry name" value="DJ-1"/>
</dbReference>
<dbReference type="Gene3D" id="1.20.140.50">
    <property type="entry name" value="alix/aip1 like domains"/>
    <property type="match status" value="2"/>
</dbReference>
<feature type="domain" description="DJ-1/PfpI" evidence="2">
    <location>
        <begin position="3"/>
        <end position="167"/>
    </location>
</feature>
<proteinExistence type="predicted"/>
<dbReference type="EMBL" id="CAKLBC010001086">
    <property type="protein sequence ID" value="CAH0489498.1"/>
    <property type="molecule type" value="Genomic_DNA"/>
</dbReference>
<dbReference type="Pfam" id="PF13949">
    <property type="entry name" value="ALIX_LYPXL_bnd"/>
    <property type="match status" value="1"/>
</dbReference>
<feature type="region of interest" description="Disordered" evidence="1">
    <location>
        <begin position="247"/>
        <end position="271"/>
    </location>
</feature>
<name>A0ABN8C602_9STRA</name>
<dbReference type="NCBIfam" id="TIGR01383">
    <property type="entry name" value="not_thiJ"/>
    <property type="match status" value="1"/>
</dbReference>
<evidence type="ECO:0000256" key="1">
    <source>
        <dbReference type="SAM" id="MobiDB-lite"/>
    </source>
</evidence>
<evidence type="ECO:0000313" key="4">
    <source>
        <dbReference type="EMBL" id="CAH0489498.1"/>
    </source>
</evidence>
<dbReference type="InterPro" id="IPR025304">
    <property type="entry name" value="ALIX_V_dom"/>
</dbReference>
<dbReference type="Gene3D" id="3.40.50.880">
    <property type="match status" value="1"/>
</dbReference>
<dbReference type="Proteomes" id="UP001157938">
    <property type="component" value="Unassembled WGS sequence"/>
</dbReference>
<dbReference type="PANTHER" id="PTHR48094:SF12">
    <property type="entry name" value="PARKINSON DISEASE PROTEIN 7 HOMOLOG"/>
    <property type="match status" value="1"/>
</dbReference>
<evidence type="ECO:0000313" key="5">
    <source>
        <dbReference type="Proteomes" id="UP001157938"/>
    </source>
</evidence>
<accession>A0ABN8C602</accession>
<dbReference type="Pfam" id="PF01965">
    <property type="entry name" value="DJ-1_PfpI"/>
    <property type="match status" value="1"/>
</dbReference>